<sequence length="133" mass="14463">MSLGLLKVDKLLTNCDGAAVSLIHDSLLYGTPYTQSEFPQIQILTADNSPLALRGSAVVPVSIKDRTIRHHFLVSSELKWNVILGSQSLILLEDDTVITEVNCVEVSTAPPAVPSSIEEIIPDNIPMTDRRAL</sequence>
<evidence type="ECO:0000313" key="1">
    <source>
        <dbReference type="EMBL" id="VDN36252.1"/>
    </source>
</evidence>
<keyword evidence="2" id="KW-1185">Reference proteome</keyword>
<reference evidence="1 2" key="1">
    <citation type="submission" date="2018-11" db="EMBL/GenBank/DDBJ databases">
        <authorList>
            <consortium name="Pathogen Informatics"/>
        </authorList>
    </citation>
    <scope>NUCLEOTIDE SEQUENCE [LARGE SCALE GENOMIC DNA]</scope>
</reference>
<proteinExistence type="predicted"/>
<dbReference type="AlphaFoldDB" id="A0A3P7QWJ3"/>
<organism evidence="1 2">
    <name type="scientific">Dibothriocephalus latus</name>
    <name type="common">Fish tapeworm</name>
    <name type="synonym">Diphyllobothrium latum</name>
    <dbReference type="NCBI Taxonomy" id="60516"/>
    <lineage>
        <taxon>Eukaryota</taxon>
        <taxon>Metazoa</taxon>
        <taxon>Spiralia</taxon>
        <taxon>Lophotrochozoa</taxon>
        <taxon>Platyhelminthes</taxon>
        <taxon>Cestoda</taxon>
        <taxon>Eucestoda</taxon>
        <taxon>Diphyllobothriidea</taxon>
        <taxon>Diphyllobothriidae</taxon>
        <taxon>Dibothriocephalus</taxon>
    </lineage>
</organism>
<dbReference type="OrthoDB" id="6312676at2759"/>
<evidence type="ECO:0000313" key="2">
    <source>
        <dbReference type="Proteomes" id="UP000281553"/>
    </source>
</evidence>
<gene>
    <name evidence="1" type="ORF">DILT_LOCUS16990</name>
</gene>
<name>A0A3P7QWJ3_DIBLA</name>
<dbReference type="Proteomes" id="UP000281553">
    <property type="component" value="Unassembled WGS sequence"/>
</dbReference>
<accession>A0A3P7QWJ3</accession>
<protein>
    <submittedName>
        <fullName evidence="1">Uncharacterized protein</fullName>
    </submittedName>
</protein>
<dbReference type="EMBL" id="UYRU01088548">
    <property type="protein sequence ID" value="VDN36252.1"/>
    <property type="molecule type" value="Genomic_DNA"/>
</dbReference>